<name>A0A495W2Y0_9PSEU</name>
<evidence type="ECO:0000256" key="1">
    <source>
        <dbReference type="SAM" id="MobiDB-lite"/>
    </source>
</evidence>
<reference evidence="3 4" key="1">
    <citation type="submission" date="2018-10" db="EMBL/GenBank/DDBJ databases">
        <title>Sequencing the genomes of 1000 actinobacteria strains.</title>
        <authorList>
            <person name="Klenk H.-P."/>
        </authorList>
    </citation>
    <scope>NUCLEOTIDE SEQUENCE [LARGE SCALE GENOMIC DNA]</scope>
    <source>
        <strain evidence="3 4">DSM 43800</strain>
    </source>
</reference>
<protein>
    <submittedName>
        <fullName evidence="3">Uncharacterized protein</fullName>
    </submittedName>
</protein>
<dbReference type="EMBL" id="RBXO01000001">
    <property type="protein sequence ID" value="RKT55397.1"/>
    <property type="molecule type" value="Genomic_DNA"/>
</dbReference>
<feature type="region of interest" description="Disordered" evidence="1">
    <location>
        <begin position="625"/>
        <end position="644"/>
    </location>
</feature>
<proteinExistence type="predicted"/>
<feature type="compositionally biased region" description="Gly residues" evidence="1">
    <location>
        <begin position="410"/>
        <end position="422"/>
    </location>
</feature>
<comment type="caution">
    <text evidence="3">The sequence shown here is derived from an EMBL/GenBank/DDBJ whole genome shotgun (WGS) entry which is preliminary data.</text>
</comment>
<dbReference type="Proteomes" id="UP000282084">
    <property type="component" value="Unassembled WGS sequence"/>
</dbReference>
<feature type="compositionally biased region" description="Basic and acidic residues" evidence="1">
    <location>
        <begin position="366"/>
        <end position="377"/>
    </location>
</feature>
<keyword evidence="4" id="KW-1185">Reference proteome</keyword>
<dbReference type="AlphaFoldDB" id="A0A495W2Y0"/>
<organism evidence="3 4">
    <name type="scientific">Saccharothrix australiensis</name>
    <dbReference type="NCBI Taxonomy" id="2072"/>
    <lineage>
        <taxon>Bacteria</taxon>
        <taxon>Bacillati</taxon>
        <taxon>Actinomycetota</taxon>
        <taxon>Actinomycetes</taxon>
        <taxon>Pseudonocardiales</taxon>
        <taxon>Pseudonocardiaceae</taxon>
        <taxon>Saccharothrix</taxon>
    </lineage>
</organism>
<accession>A0A495W2Y0</accession>
<evidence type="ECO:0000313" key="4">
    <source>
        <dbReference type="Proteomes" id="UP000282084"/>
    </source>
</evidence>
<keyword evidence="2" id="KW-1133">Transmembrane helix</keyword>
<dbReference type="OrthoDB" id="3694056at2"/>
<feature type="compositionally biased region" description="Pro residues" evidence="1">
    <location>
        <begin position="634"/>
        <end position="644"/>
    </location>
</feature>
<evidence type="ECO:0000313" key="3">
    <source>
        <dbReference type="EMBL" id="RKT55397.1"/>
    </source>
</evidence>
<feature type="compositionally biased region" description="Low complexity" evidence="1">
    <location>
        <begin position="334"/>
        <end position="351"/>
    </location>
</feature>
<evidence type="ECO:0000256" key="2">
    <source>
        <dbReference type="SAM" id="Phobius"/>
    </source>
</evidence>
<sequence length="684" mass="71748">MSRPGEPGPAVDQLVFGPGEHGVACRGSSLPGGRSRAWENRLLPLVRLQSLHDHDVPDTSLSYFAFDQLGVAVVRRRNDGWSSARGSAHALVGAPTVLTPRRALCLAGWGGWLGDADPARRLAGIDGGDLPTVPADGRRASPGWLTALVAAHLRDPYGNLTVVGAEHADRVPLLRELLDVLTEVWAGAELVRRWTFSTHEQSVHQRLKDAAEVIFLGDYERGVTQYAGSLVRLDSAPADDWQAEAATALVAEYRRGDVAGLATLLSRVRLREVADVRGRLDALRDVVAARASGGVLALGGSDPSVDGPSARDAAGAEAGAGGVRRGTDPVVFSGGDAARRPFAGAAFPGGDTTHRTAAPDSAGRATGDRSAPDHSAPDHSAPNHSATDRDATEPNVVERSAIEQDAGRQGTTGGGVTGGGPESPGHDSPGPESPGHDGRGQDVGTTGDTTRFPAARTVDGLRPHAGQAAPPTRLDLARALVAADRPEEAARALDALAAAGPEESPGGRFALRGVLFDRRFVGDGHDAEARIDVVGRRLPHLYRAVTRLCFGDRMEDLRLDDRRTLVELSLIVADRRTSPALVRAVEEQSVAAGRSDLLLPAVGVRELRHRGLPAGPPDWSAAWCADPAAHRPPEPPPPPAARPEPVPLPAVSTWQDILRSVPMLVLMGALLFLVGLVLGVVQSA</sequence>
<gene>
    <name evidence="3" type="ORF">C8E97_4065</name>
</gene>
<keyword evidence="2" id="KW-0472">Membrane</keyword>
<dbReference type="RefSeq" id="WP_147455180.1">
    <property type="nucleotide sequence ID" value="NZ_RBXO01000001.1"/>
</dbReference>
<keyword evidence="2" id="KW-0812">Transmembrane</keyword>
<feature type="transmembrane region" description="Helical" evidence="2">
    <location>
        <begin position="661"/>
        <end position="681"/>
    </location>
</feature>
<feature type="region of interest" description="Disordered" evidence="1">
    <location>
        <begin position="297"/>
        <end position="472"/>
    </location>
</feature>
<feature type="compositionally biased region" description="Low complexity" evidence="1">
    <location>
        <begin position="307"/>
        <end position="317"/>
    </location>
</feature>